<evidence type="ECO:0000256" key="1">
    <source>
        <dbReference type="SAM" id="Phobius"/>
    </source>
</evidence>
<feature type="transmembrane region" description="Helical" evidence="1">
    <location>
        <begin position="240"/>
        <end position="263"/>
    </location>
</feature>
<evidence type="ECO:0000313" key="4">
    <source>
        <dbReference type="Proteomes" id="UP001522868"/>
    </source>
</evidence>
<feature type="domain" description="DUF418" evidence="2">
    <location>
        <begin position="222"/>
        <end position="380"/>
    </location>
</feature>
<dbReference type="InterPro" id="IPR007349">
    <property type="entry name" value="DUF418"/>
</dbReference>
<comment type="caution">
    <text evidence="3">The sequence shown here is derived from an EMBL/GenBank/DDBJ whole genome shotgun (WGS) entry which is preliminary data.</text>
</comment>
<keyword evidence="1" id="KW-1133">Transmembrane helix</keyword>
<accession>A0ABT0IA49</accession>
<keyword evidence="1" id="KW-0812">Transmembrane</keyword>
<dbReference type="EMBL" id="JALPTH010000010">
    <property type="protein sequence ID" value="MCK8678200.1"/>
    <property type="molecule type" value="Genomic_DNA"/>
</dbReference>
<keyword evidence="1" id="KW-0472">Membrane</keyword>
<dbReference type="PANTHER" id="PTHR30590">
    <property type="entry name" value="INNER MEMBRANE PROTEIN"/>
    <property type="match status" value="1"/>
</dbReference>
<dbReference type="PANTHER" id="PTHR30590:SF2">
    <property type="entry name" value="INNER MEMBRANE PROTEIN"/>
    <property type="match status" value="1"/>
</dbReference>
<name>A0ABT0IA49_9ACTN</name>
<dbReference type="Proteomes" id="UP001522868">
    <property type="component" value="Unassembled WGS sequence"/>
</dbReference>
<organism evidence="3 4">
    <name type="scientific">Streptomyces lichenis</name>
    <dbReference type="NCBI Taxonomy" id="2306967"/>
    <lineage>
        <taxon>Bacteria</taxon>
        <taxon>Bacillati</taxon>
        <taxon>Actinomycetota</taxon>
        <taxon>Actinomycetes</taxon>
        <taxon>Kitasatosporales</taxon>
        <taxon>Streptomycetaceae</taxon>
        <taxon>Streptomyces</taxon>
    </lineage>
</organism>
<dbReference type="Pfam" id="PF04235">
    <property type="entry name" value="DUF418"/>
    <property type="match status" value="1"/>
</dbReference>
<evidence type="ECO:0000313" key="3">
    <source>
        <dbReference type="EMBL" id="MCK8678200.1"/>
    </source>
</evidence>
<feature type="transmembrane region" description="Helical" evidence="1">
    <location>
        <begin position="50"/>
        <end position="77"/>
    </location>
</feature>
<feature type="transmembrane region" description="Helical" evidence="1">
    <location>
        <begin position="138"/>
        <end position="156"/>
    </location>
</feature>
<dbReference type="RefSeq" id="WP_248633798.1">
    <property type="nucleotide sequence ID" value="NZ_JALPTH010000010.1"/>
</dbReference>
<proteinExistence type="predicted"/>
<feature type="transmembrane region" description="Helical" evidence="1">
    <location>
        <begin position="313"/>
        <end position="333"/>
    </location>
</feature>
<dbReference type="InterPro" id="IPR052529">
    <property type="entry name" value="Bact_Transport_Assoc"/>
</dbReference>
<reference evidence="3 4" key="1">
    <citation type="submission" date="2022-04" db="EMBL/GenBank/DDBJ databases">
        <title>Streptomyces sp. nov. LCR6-01 isolated from Lichen of Dirinaria sp.</title>
        <authorList>
            <person name="Kanchanasin P."/>
            <person name="Tanasupawat S."/>
            <person name="Phongsopitanun W."/>
        </authorList>
    </citation>
    <scope>NUCLEOTIDE SEQUENCE [LARGE SCALE GENOMIC DNA]</scope>
    <source>
        <strain evidence="3 4">LCR6-01</strain>
    </source>
</reference>
<protein>
    <submittedName>
        <fullName evidence="3">DUF418 domain-containing protein</fullName>
    </submittedName>
</protein>
<feature type="transmembrane region" description="Helical" evidence="1">
    <location>
        <begin position="339"/>
        <end position="358"/>
    </location>
</feature>
<feature type="transmembrane region" description="Helical" evidence="1">
    <location>
        <begin position="20"/>
        <end position="38"/>
    </location>
</feature>
<gene>
    <name evidence="3" type="ORF">M1O15_12485</name>
</gene>
<feature type="transmembrane region" description="Helical" evidence="1">
    <location>
        <begin position="97"/>
        <end position="126"/>
    </location>
</feature>
<evidence type="ECO:0000259" key="2">
    <source>
        <dbReference type="Pfam" id="PF04235"/>
    </source>
</evidence>
<feature type="transmembrane region" description="Helical" evidence="1">
    <location>
        <begin position="208"/>
        <end position="228"/>
    </location>
</feature>
<keyword evidence="4" id="KW-1185">Reference proteome</keyword>
<feature type="transmembrane region" description="Helical" evidence="1">
    <location>
        <begin position="269"/>
        <end position="292"/>
    </location>
</feature>
<sequence>MAEPPGPAVRAGSPDVLRGFALLGILVVNARVLGGVPAPRPEGMSPDRLAALAVGTLAEAKFYLLFCFLFGYSTALLTRRAAPPPYRSHTARYLRRLGALSVLGAGHAVLLFAGDILTLYAVLGLLLYPLHRLRPRTLCLLGCGLLASFSLLMLAYGQAALATGPVTADPPAGAALAELAARHRDGPAGAIGARLEQLPLFAAGNAMYAPQVLAGMLLGLAAGKAGWLERTWPRARLYRLAAAGLLVGLPGSGFMALCSYGPLPPHWAVLGRAVGVCTASALTGAYICLLLARERSGVGRRVDGLLTPAGRMALTHYLTQSLVLALVFTGYGLGWYGRIGGAPVLAGCLLLFAAQLRLGEAYLRRFDRGPAEALVRRISLGPLHRRRPADAKGAVSHR</sequence>